<sequence>MVEIAFPPSEENSVLSEVPPPRPEWDRAKSRVELVLRLDDVLDRADGVPQGLTDRVLAAMIDSWDGPN</sequence>
<proteinExistence type="predicted"/>
<dbReference type="Proteomes" id="UP000184501">
    <property type="component" value="Unassembled WGS sequence"/>
</dbReference>
<evidence type="ECO:0000313" key="2">
    <source>
        <dbReference type="EMBL" id="SHH04396.1"/>
    </source>
</evidence>
<feature type="region of interest" description="Disordered" evidence="1">
    <location>
        <begin position="1"/>
        <end position="23"/>
    </location>
</feature>
<dbReference type="AlphaFoldDB" id="A0A1M5PS39"/>
<evidence type="ECO:0000313" key="3">
    <source>
        <dbReference type="Proteomes" id="UP000184501"/>
    </source>
</evidence>
<organism evidence="2 3">
    <name type="scientific">Streptoalloteichus hindustanus</name>
    <dbReference type="NCBI Taxonomy" id="2017"/>
    <lineage>
        <taxon>Bacteria</taxon>
        <taxon>Bacillati</taxon>
        <taxon>Actinomycetota</taxon>
        <taxon>Actinomycetes</taxon>
        <taxon>Pseudonocardiales</taxon>
        <taxon>Pseudonocardiaceae</taxon>
        <taxon>Streptoalloteichus</taxon>
    </lineage>
</organism>
<name>A0A1M5PS39_STRHI</name>
<gene>
    <name evidence="2" type="ORF">SAMN05444320_11948</name>
</gene>
<protein>
    <submittedName>
        <fullName evidence="2">Uncharacterized protein</fullName>
    </submittedName>
</protein>
<reference evidence="2 3" key="1">
    <citation type="submission" date="2016-11" db="EMBL/GenBank/DDBJ databases">
        <authorList>
            <person name="Jaros S."/>
            <person name="Januszkiewicz K."/>
            <person name="Wedrychowicz H."/>
        </authorList>
    </citation>
    <scope>NUCLEOTIDE SEQUENCE [LARGE SCALE GENOMIC DNA]</scope>
    <source>
        <strain evidence="2 3">DSM 44523</strain>
    </source>
</reference>
<dbReference type="EMBL" id="FQVN01000019">
    <property type="protein sequence ID" value="SHH04396.1"/>
    <property type="molecule type" value="Genomic_DNA"/>
</dbReference>
<evidence type="ECO:0000256" key="1">
    <source>
        <dbReference type="SAM" id="MobiDB-lite"/>
    </source>
</evidence>
<keyword evidence="3" id="KW-1185">Reference proteome</keyword>
<accession>A0A1M5PS39</accession>